<feature type="compositionally biased region" description="Basic residues" evidence="2">
    <location>
        <begin position="13"/>
        <end position="22"/>
    </location>
</feature>
<feature type="region of interest" description="Disordered" evidence="2">
    <location>
        <begin position="1"/>
        <end position="32"/>
    </location>
</feature>
<gene>
    <name evidence="3" type="ORF">CAPTEDRAFT_134</name>
</gene>
<keyword evidence="1" id="KW-0175">Coiled coil</keyword>
<keyword evidence="5" id="KW-1185">Reference proteome</keyword>
<dbReference type="OMA" id="REHTRMN"/>
<evidence type="ECO:0000313" key="5">
    <source>
        <dbReference type="Proteomes" id="UP000014760"/>
    </source>
</evidence>
<evidence type="ECO:0000313" key="4">
    <source>
        <dbReference type="EnsemblMetazoa" id="CapteP134"/>
    </source>
</evidence>
<reference evidence="5" key="1">
    <citation type="submission" date="2012-12" db="EMBL/GenBank/DDBJ databases">
        <authorList>
            <person name="Hellsten U."/>
            <person name="Grimwood J."/>
            <person name="Chapman J.A."/>
            <person name="Shapiro H."/>
            <person name="Aerts A."/>
            <person name="Otillar R.P."/>
            <person name="Terry A.Y."/>
            <person name="Boore J.L."/>
            <person name="Simakov O."/>
            <person name="Marletaz F."/>
            <person name="Cho S.-J."/>
            <person name="Edsinger-Gonzales E."/>
            <person name="Havlak P."/>
            <person name="Kuo D.-H."/>
            <person name="Larsson T."/>
            <person name="Lv J."/>
            <person name="Arendt D."/>
            <person name="Savage R."/>
            <person name="Osoegawa K."/>
            <person name="de Jong P."/>
            <person name="Lindberg D.R."/>
            <person name="Seaver E.C."/>
            <person name="Weisblat D.A."/>
            <person name="Putnam N.H."/>
            <person name="Grigoriev I.V."/>
            <person name="Rokhsar D.S."/>
        </authorList>
    </citation>
    <scope>NUCLEOTIDE SEQUENCE</scope>
    <source>
        <strain evidence="5">I ESC-2004</strain>
    </source>
</reference>
<dbReference type="EnsemblMetazoa" id="CapteT134">
    <property type="protein sequence ID" value="CapteP134"/>
    <property type="gene ID" value="CapteG134"/>
</dbReference>
<name>R7T837_CAPTE</name>
<dbReference type="PANTHER" id="PTHR33663:SF2">
    <property type="entry name" value="COILED-COIL DOMAIN-CONTAINING PROTEIN 177"/>
    <property type="match status" value="1"/>
</dbReference>
<feature type="coiled-coil region" evidence="1">
    <location>
        <begin position="138"/>
        <end position="172"/>
    </location>
</feature>
<feature type="coiled-coil region" evidence="1">
    <location>
        <begin position="61"/>
        <end position="99"/>
    </location>
</feature>
<dbReference type="Proteomes" id="UP000014760">
    <property type="component" value="Unassembled WGS sequence"/>
</dbReference>
<dbReference type="InterPro" id="IPR029090">
    <property type="entry name" value="DUF4659"/>
</dbReference>
<dbReference type="Pfam" id="PF15558">
    <property type="entry name" value="DUF4659"/>
    <property type="match status" value="1"/>
</dbReference>
<dbReference type="STRING" id="283909.R7T837"/>
<dbReference type="HOGENOM" id="CLU_1181184_0_0_1"/>
<evidence type="ECO:0000313" key="3">
    <source>
        <dbReference type="EMBL" id="ELT89829.1"/>
    </source>
</evidence>
<evidence type="ECO:0000256" key="1">
    <source>
        <dbReference type="SAM" id="Coils"/>
    </source>
</evidence>
<dbReference type="OrthoDB" id="200110at2759"/>
<feature type="compositionally biased region" description="Basic and acidic residues" evidence="2">
    <location>
        <begin position="23"/>
        <end position="32"/>
    </location>
</feature>
<evidence type="ECO:0000256" key="2">
    <source>
        <dbReference type="SAM" id="MobiDB-lite"/>
    </source>
</evidence>
<sequence>MKMTKEQQVALRTKMKNYQARRKHEEKMNEIKRKSCEDLQSLRSSLDAKLTSAQIKHKSQMQQKEQELRKSKLEYDKKIRETKENQRKLEEEMLGWQTELLSYRKMQEQRAEEAAKDQVAKRKQKILEDRILRGKLQRENLEKLLSQDEDYRAELEASLAMKEARANALIAERDRIIQDSRAMSAASQRLRDEVRHHFSMNDLDQLNKQALMEARLGVRGSQTSLANQMSRVTLG</sequence>
<accession>R7T837</accession>
<dbReference type="PANTHER" id="PTHR33663">
    <property type="entry name" value="COILED-COIL DOMAIN-CONTAINING PROTEIN 177"/>
    <property type="match status" value="1"/>
</dbReference>
<dbReference type="EMBL" id="AMQN01032302">
    <property type="status" value="NOT_ANNOTATED_CDS"/>
    <property type="molecule type" value="Genomic_DNA"/>
</dbReference>
<dbReference type="AlphaFoldDB" id="R7T837"/>
<dbReference type="EMBL" id="KB311148">
    <property type="protein sequence ID" value="ELT89829.1"/>
    <property type="molecule type" value="Genomic_DNA"/>
</dbReference>
<reference evidence="4" key="3">
    <citation type="submission" date="2015-06" db="UniProtKB">
        <authorList>
            <consortium name="EnsemblMetazoa"/>
        </authorList>
    </citation>
    <scope>IDENTIFICATION</scope>
</reference>
<organism evidence="3">
    <name type="scientific">Capitella teleta</name>
    <name type="common">Polychaete worm</name>
    <dbReference type="NCBI Taxonomy" id="283909"/>
    <lineage>
        <taxon>Eukaryota</taxon>
        <taxon>Metazoa</taxon>
        <taxon>Spiralia</taxon>
        <taxon>Lophotrochozoa</taxon>
        <taxon>Annelida</taxon>
        <taxon>Polychaeta</taxon>
        <taxon>Sedentaria</taxon>
        <taxon>Scolecida</taxon>
        <taxon>Capitellidae</taxon>
        <taxon>Capitella</taxon>
    </lineage>
</organism>
<reference evidence="3 5" key="2">
    <citation type="journal article" date="2013" name="Nature">
        <title>Insights into bilaterian evolution from three spiralian genomes.</title>
        <authorList>
            <person name="Simakov O."/>
            <person name="Marletaz F."/>
            <person name="Cho S.J."/>
            <person name="Edsinger-Gonzales E."/>
            <person name="Havlak P."/>
            <person name="Hellsten U."/>
            <person name="Kuo D.H."/>
            <person name="Larsson T."/>
            <person name="Lv J."/>
            <person name="Arendt D."/>
            <person name="Savage R."/>
            <person name="Osoegawa K."/>
            <person name="de Jong P."/>
            <person name="Grimwood J."/>
            <person name="Chapman J.A."/>
            <person name="Shapiro H."/>
            <person name="Aerts A."/>
            <person name="Otillar R.P."/>
            <person name="Terry A.Y."/>
            <person name="Boore J.L."/>
            <person name="Grigoriev I.V."/>
            <person name="Lindberg D.R."/>
            <person name="Seaver E.C."/>
            <person name="Weisblat D.A."/>
            <person name="Putnam N.H."/>
            <person name="Rokhsar D.S."/>
        </authorList>
    </citation>
    <scope>NUCLEOTIDE SEQUENCE</scope>
    <source>
        <strain evidence="3 5">I ESC-2004</strain>
    </source>
</reference>
<protein>
    <submittedName>
        <fullName evidence="3 4">Uncharacterized protein</fullName>
    </submittedName>
</protein>
<proteinExistence type="predicted"/>